<dbReference type="Pfam" id="PF04402">
    <property type="entry name" value="SIMPL"/>
    <property type="match status" value="1"/>
</dbReference>
<reference evidence="2" key="3">
    <citation type="journal article" date="2022" name="Res Sq">
        <title>Evolution of multicellular longitudinally dividing oral cavity symbionts (Neisseriaceae).</title>
        <authorList>
            <person name="Nyongesa S."/>
            <person name="Weber P."/>
            <person name="Bernet E."/>
            <person name="Pullido F."/>
            <person name="Nieckarz M."/>
            <person name="Delaby M."/>
            <person name="Nieves C."/>
            <person name="Viehboeck T."/>
            <person name="Krause N."/>
            <person name="Rivera-Millot A."/>
            <person name="Nakamura A."/>
            <person name="Vischer N."/>
            <person name="VanNieuwenhze M."/>
            <person name="Brun Y."/>
            <person name="Cava F."/>
            <person name="Bulgheresi S."/>
            <person name="Veyrier F."/>
        </authorList>
    </citation>
    <scope>NUCLEOTIDE SEQUENCE</scope>
    <source>
        <strain evidence="2">1258/02</strain>
    </source>
</reference>
<evidence type="ECO:0000313" key="2">
    <source>
        <dbReference type="EMBL" id="UOO78616.1"/>
    </source>
</evidence>
<evidence type="ECO:0000313" key="1">
    <source>
        <dbReference type="EMBL" id="TCP02807.1"/>
    </source>
</evidence>
<dbReference type="KEGG" id="usu:LVJ78_07840"/>
<keyword evidence="3" id="KW-1185">Reference proteome</keyword>
<reference evidence="1 3" key="1">
    <citation type="submission" date="2019-03" db="EMBL/GenBank/DDBJ databases">
        <title>Genomic Encyclopedia of Type Strains, Phase IV (KMG-IV): sequencing the most valuable type-strain genomes for metagenomic binning, comparative biology and taxonomic classification.</title>
        <authorList>
            <person name="Goeker M."/>
        </authorList>
    </citation>
    <scope>NUCLEOTIDE SEQUENCE [LARGE SCALE GENOMIC DNA]</scope>
    <source>
        <strain evidence="1 3">DSM 17474</strain>
    </source>
</reference>
<dbReference type="EMBL" id="CP091507">
    <property type="protein sequence ID" value="UOO78616.1"/>
    <property type="molecule type" value="Genomic_DNA"/>
</dbReference>
<dbReference type="AlphaFoldDB" id="A0AAE9KFW4"/>
<accession>A0AAE9KFW4</accession>
<dbReference type="EMBL" id="SLXE01000022">
    <property type="protein sequence ID" value="TCP02807.1"/>
    <property type="molecule type" value="Genomic_DNA"/>
</dbReference>
<dbReference type="PANTHER" id="PTHR34387">
    <property type="entry name" value="SLR1258 PROTEIN"/>
    <property type="match status" value="1"/>
</dbReference>
<reference evidence="2" key="2">
    <citation type="submission" date="2021-12" db="EMBL/GenBank/DDBJ databases">
        <authorList>
            <person name="Veyrier F.J."/>
        </authorList>
    </citation>
    <scope>NUCLEOTIDE SEQUENCE</scope>
    <source>
        <strain evidence="2">1258/02</strain>
    </source>
</reference>
<dbReference type="PANTHER" id="PTHR34387:SF2">
    <property type="entry name" value="SLR1258 PROTEIN"/>
    <property type="match status" value="1"/>
</dbReference>
<dbReference type="InterPro" id="IPR052022">
    <property type="entry name" value="26kDa_periplasmic_antigen"/>
</dbReference>
<dbReference type="RefSeq" id="WP_132954307.1">
    <property type="nucleotide sequence ID" value="NZ_CP091507.1"/>
</dbReference>
<sequence>MAENSPSKSLVLLGITLAVGLIAAAFVLGTQFKNFRQPGTITVKGLAEKPYQADSAEWQTSVVVHGATYQEVLDGLKRAQPVLAKFLQQHGFGAAEIQTLTPTVEPAYEESRSGDGRYQRVQNGFDGEQKLMVKSKNLADIQAANQAILSLRAANEAIRFEPPQYLLSNLETIKHALITQATEDAHKRAQEFAKTGGAAVGAMRSASQGSFNIYADGGEGSSDDYGGVYDKSTIGKNVRLVVTIEYGIDAK</sequence>
<organism evidence="2 4">
    <name type="scientific">Uruburuella suis</name>
    <dbReference type="NCBI Taxonomy" id="252130"/>
    <lineage>
        <taxon>Bacteria</taxon>
        <taxon>Pseudomonadati</taxon>
        <taxon>Pseudomonadota</taxon>
        <taxon>Betaproteobacteria</taxon>
        <taxon>Neisseriales</taxon>
        <taxon>Neisseriaceae</taxon>
        <taxon>Uruburuella</taxon>
    </lineage>
</organism>
<dbReference type="InterPro" id="IPR016907">
    <property type="entry name" value="UCP029033"/>
</dbReference>
<name>A0AAE9KFW4_9NEIS</name>
<gene>
    <name evidence="1" type="ORF">EV680_12212</name>
    <name evidence="2" type="ORF">LVJ78_07840</name>
</gene>
<evidence type="ECO:0000313" key="3">
    <source>
        <dbReference type="Proteomes" id="UP000294721"/>
    </source>
</evidence>
<dbReference type="Gene3D" id="3.30.70.2970">
    <property type="entry name" value="Protein of unknown function (DUF541), domain 2"/>
    <property type="match status" value="1"/>
</dbReference>
<dbReference type="GO" id="GO:0006974">
    <property type="term" value="P:DNA damage response"/>
    <property type="evidence" value="ECO:0007669"/>
    <property type="project" value="TreeGrafter"/>
</dbReference>
<dbReference type="Proteomes" id="UP000294721">
    <property type="component" value="Unassembled WGS sequence"/>
</dbReference>
<dbReference type="InterPro" id="IPR007497">
    <property type="entry name" value="SIMPL/DUF541"/>
</dbReference>
<dbReference type="PIRSF" id="PIRSF029033">
    <property type="entry name" value="UCP029033"/>
    <property type="match status" value="1"/>
</dbReference>
<dbReference type="Proteomes" id="UP000829756">
    <property type="component" value="Chromosome"/>
</dbReference>
<evidence type="ECO:0000313" key="4">
    <source>
        <dbReference type="Proteomes" id="UP000829756"/>
    </source>
</evidence>
<protein>
    <submittedName>
        <fullName evidence="2">SIMPL domain-containing protein</fullName>
    </submittedName>
</protein>
<proteinExistence type="predicted"/>
<dbReference type="Gene3D" id="3.30.110.170">
    <property type="entry name" value="Protein of unknown function (DUF541), domain 1"/>
    <property type="match status" value="1"/>
</dbReference>